<dbReference type="PANTHER" id="PTHR31816">
    <property type="entry name" value="MICOS COMPLEX SUBUNIT MIC13"/>
    <property type="match status" value="1"/>
</dbReference>
<reference evidence="15" key="3">
    <citation type="submission" date="2025-04" db="UniProtKB">
        <authorList>
            <consortium name="RefSeq"/>
        </authorList>
    </citation>
    <scope>IDENTIFICATION</scope>
</reference>
<comment type="subcellular location">
    <subcellularLocation>
        <location evidence="1 9">Mitochondrion inner membrane</location>
        <topology evidence="1 9">Single-pass membrane protein</topology>
    </subcellularLocation>
</comment>
<comment type="similarity">
    <text evidence="2 9">Belongs to the MICOS complex subunit Mic13 family.</text>
</comment>
<dbReference type="GO" id="GO:0061617">
    <property type="term" value="C:MICOS complex"/>
    <property type="evidence" value="ECO:0007669"/>
    <property type="project" value="UniProtKB-UniRule"/>
</dbReference>
<keyword evidence="8" id="KW-0472">Membrane</keyword>
<dbReference type="GeneID" id="101711280"/>
<dbReference type="AlphaFoldDB" id="G5C0Q7"/>
<evidence type="ECO:0000256" key="1">
    <source>
        <dbReference type="ARBA" id="ARBA00004434"/>
    </source>
</evidence>
<evidence type="ECO:0000256" key="8">
    <source>
        <dbReference type="ARBA" id="ARBA00023136"/>
    </source>
</evidence>
<comment type="function">
    <text evidence="9">Component of the MICOS complex, a large protein complex of the mitochondrial inner membrane that plays crucial roles in the maintenance of crista junctions, inner membrane architecture, and formation of contact sites to the outer membrane.</text>
</comment>
<reference evidence="12" key="2">
    <citation type="submission" date="2015-10" db="EMBL/GenBank/DDBJ databases">
        <title>FRAMA: From RNA-seq data to annotated mRNA assemblies.</title>
        <authorList>
            <person name="Bens M."/>
            <person name="Sahm A."/>
            <person name="Jahn N."/>
            <person name="Morhart M."/>
            <person name="Holtze S."/>
            <person name="Hildebrandt T.B."/>
            <person name="Platzer M."/>
            <person name="Szafranski K."/>
        </authorList>
    </citation>
    <scope>NUCLEOTIDE SEQUENCE</scope>
    <source>
        <tissue evidence="12">Kidney</tissue>
    </source>
</reference>
<dbReference type="GO" id="GO:0044284">
    <property type="term" value="C:mitochondrial crista junction"/>
    <property type="evidence" value="ECO:0007669"/>
    <property type="project" value="TreeGrafter"/>
</dbReference>
<dbReference type="GO" id="GO:0042407">
    <property type="term" value="P:cristae formation"/>
    <property type="evidence" value="ECO:0007669"/>
    <property type="project" value="TreeGrafter"/>
</dbReference>
<feature type="signal peptide" evidence="10">
    <location>
        <begin position="1"/>
        <end position="18"/>
    </location>
</feature>
<comment type="subunit">
    <text evidence="9">Component of the mitochondrial contact site and cristae organizing system (MICOS) complex.</text>
</comment>
<name>G5C0Q7_HETGA</name>
<dbReference type="CTD" id="125988"/>
<evidence type="ECO:0000313" key="14">
    <source>
        <dbReference type="Proteomes" id="UP000694906"/>
    </source>
</evidence>
<keyword evidence="6" id="KW-1133">Transmembrane helix</keyword>
<proteinExistence type="inferred from homology"/>
<feature type="chain" id="PRO_5007660815" description="MICOS complex subunit MIC13" evidence="10">
    <location>
        <begin position="19"/>
        <end position="118"/>
    </location>
</feature>
<dbReference type="InterPro" id="IPR026769">
    <property type="entry name" value="Mic13"/>
</dbReference>
<dbReference type="eggNOG" id="ENOG502S4BC">
    <property type="taxonomic scope" value="Eukaryota"/>
</dbReference>
<gene>
    <name evidence="15" type="primary">CUNH19orf70</name>
    <name evidence="11" type="ORF">GW7_20494</name>
</gene>
<accession>G5C0Q7</accession>
<evidence type="ECO:0000256" key="10">
    <source>
        <dbReference type="SAM" id="SignalP"/>
    </source>
</evidence>
<keyword evidence="7 9" id="KW-0496">Mitochondrion</keyword>
<dbReference type="Pfam" id="PF15884">
    <property type="entry name" value="QIL1"/>
    <property type="match status" value="1"/>
</dbReference>
<dbReference type="Bgee" id="ENSHGLG00000015732">
    <property type="expression patterns" value="Expressed in heart and 10 other cell types or tissues"/>
</dbReference>
<dbReference type="STRING" id="10181.G5C0Q7"/>
<evidence type="ECO:0000256" key="9">
    <source>
        <dbReference type="RuleBase" id="RU363009"/>
    </source>
</evidence>
<dbReference type="Proteomes" id="UP000006813">
    <property type="component" value="Unassembled WGS sequence"/>
</dbReference>
<keyword evidence="14" id="KW-1185">Reference proteome</keyword>
<dbReference type="EMBL" id="GEBF01007337">
    <property type="protein sequence ID" value="JAN96295.1"/>
    <property type="molecule type" value="Transcribed_RNA"/>
</dbReference>
<evidence type="ECO:0000313" key="11">
    <source>
        <dbReference type="EMBL" id="EHB15118.1"/>
    </source>
</evidence>
<evidence type="ECO:0000313" key="13">
    <source>
        <dbReference type="Proteomes" id="UP000006813"/>
    </source>
</evidence>
<evidence type="ECO:0000256" key="2">
    <source>
        <dbReference type="ARBA" id="ARBA00006771"/>
    </source>
</evidence>
<dbReference type="OMA" id="GWKYMKD"/>
<evidence type="ECO:0000313" key="15">
    <source>
        <dbReference type="RefSeq" id="XP_004865737.1"/>
    </source>
</evidence>
<dbReference type="RefSeq" id="XP_004865737.1">
    <property type="nucleotide sequence ID" value="XM_004865680.2"/>
</dbReference>
<evidence type="ECO:0000256" key="7">
    <source>
        <dbReference type="ARBA" id="ARBA00023128"/>
    </source>
</evidence>
<protein>
    <recommendedName>
        <fullName evidence="3 9">MICOS complex subunit MIC13</fullName>
    </recommendedName>
</protein>
<dbReference type="OrthoDB" id="5948578at2759"/>
<sequence length="118" mass="13295">MVARVWSLMRFLIKGSVAGGAVYLVYDQELLGPSDKSEAALRRAEEVVPPAMYQFSQYVRKQTGLQIPQLPAPPKINFTLRESWNSGIIKVMSALSVAPTMALEYSKEGWEYVKERTK</sequence>
<reference evidence="11 13" key="1">
    <citation type="journal article" date="2011" name="Nature">
        <title>Genome sequencing reveals insights into physiology and longevity of the naked mole rat.</title>
        <authorList>
            <person name="Kim E.B."/>
            <person name="Fang X."/>
            <person name="Fushan A.A."/>
            <person name="Huang Z."/>
            <person name="Lobanov A.V."/>
            <person name="Han L."/>
            <person name="Marino S.M."/>
            <person name="Sun X."/>
            <person name="Turanov A.A."/>
            <person name="Yang P."/>
            <person name="Yim S.H."/>
            <person name="Zhao X."/>
            <person name="Kasaikina M.V."/>
            <person name="Stoletzki N."/>
            <person name="Peng C."/>
            <person name="Polak P."/>
            <person name="Xiong Z."/>
            <person name="Kiezun A."/>
            <person name="Zhu Y."/>
            <person name="Chen Y."/>
            <person name="Kryukov G.V."/>
            <person name="Zhang Q."/>
            <person name="Peshkin L."/>
            <person name="Yang L."/>
            <person name="Bronson R.T."/>
            <person name="Buffenstein R."/>
            <person name="Wang B."/>
            <person name="Han C."/>
            <person name="Li Q."/>
            <person name="Chen L."/>
            <person name="Zhao W."/>
            <person name="Sunyaev S.R."/>
            <person name="Park T.J."/>
            <person name="Zhang G."/>
            <person name="Wang J."/>
            <person name="Gladyshev V.N."/>
        </authorList>
    </citation>
    <scope>NUCLEOTIDE SEQUENCE [LARGE SCALE GENOMIC DNA]</scope>
</reference>
<keyword evidence="10" id="KW-0732">Signal</keyword>
<dbReference type="Proteomes" id="UP000694906">
    <property type="component" value="Unplaced"/>
</dbReference>
<keyword evidence="4" id="KW-0812">Transmembrane</keyword>
<evidence type="ECO:0000256" key="5">
    <source>
        <dbReference type="ARBA" id="ARBA00022792"/>
    </source>
</evidence>
<evidence type="ECO:0000313" key="12">
    <source>
        <dbReference type="EMBL" id="JAN96295.1"/>
    </source>
</evidence>
<dbReference type="KEGG" id="hgl:101711280"/>
<dbReference type="EMBL" id="JH172722">
    <property type="protein sequence ID" value="EHB15118.1"/>
    <property type="molecule type" value="Genomic_DNA"/>
</dbReference>
<organism evidence="11 13">
    <name type="scientific">Heterocephalus glaber</name>
    <name type="common">Naked mole rat</name>
    <dbReference type="NCBI Taxonomy" id="10181"/>
    <lineage>
        <taxon>Eukaryota</taxon>
        <taxon>Metazoa</taxon>
        <taxon>Chordata</taxon>
        <taxon>Craniata</taxon>
        <taxon>Vertebrata</taxon>
        <taxon>Euteleostomi</taxon>
        <taxon>Mammalia</taxon>
        <taxon>Eutheria</taxon>
        <taxon>Euarchontoglires</taxon>
        <taxon>Glires</taxon>
        <taxon>Rodentia</taxon>
        <taxon>Hystricomorpha</taxon>
        <taxon>Bathyergidae</taxon>
        <taxon>Heterocephalus</taxon>
    </lineage>
</organism>
<keyword evidence="5 9" id="KW-0999">Mitochondrion inner membrane</keyword>
<evidence type="ECO:0000256" key="4">
    <source>
        <dbReference type="ARBA" id="ARBA00022692"/>
    </source>
</evidence>
<evidence type="ECO:0000256" key="3">
    <source>
        <dbReference type="ARBA" id="ARBA00018172"/>
    </source>
</evidence>
<dbReference type="PANTHER" id="PTHR31816:SF3">
    <property type="entry name" value="MICOS COMPLEX SUBUNIT MIC13"/>
    <property type="match status" value="1"/>
</dbReference>
<evidence type="ECO:0000256" key="6">
    <source>
        <dbReference type="ARBA" id="ARBA00022989"/>
    </source>
</evidence>